<sequence>MCQLFPYAEVVTRWLEPEQQRAWRAYVRMQGELNAHLSRQMSVDSDISMADFAVLVQLTDTRDERVRVLELARSLHWEKSRISHHVARMEKRGLVRRENCSSDGRGSFVVLTDQGRSAIEEAAPAHAETVHRLVFDLLTEAEVAALGSISEKIFTRLTTGECAAVIARCDADDPMEVVPQEGGCPEA</sequence>
<dbReference type="EMBL" id="FNET01000015">
    <property type="protein sequence ID" value="SDL97987.1"/>
    <property type="molecule type" value="Genomic_DNA"/>
</dbReference>
<dbReference type="PANTHER" id="PTHR33164">
    <property type="entry name" value="TRANSCRIPTIONAL REGULATOR, MARR FAMILY"/>
    <property type="match status" value="1"/>
</dbReference>
<dbReference type="PANTHER" id="PTHR33164:SF99">
    <property type="entry name" value="MARR FAMILY REGULATORY PROTEIN"/>
    <property type="match status" value="1"/>
</dbReference>
<accession>A0A1G9PIF8</accession>
<dbReference type="PROSITE" id="PS50995">
    <property type="entry name" value="HTH_MARR_2"/>
    <property type="match status" value="1"/>
</dbReference>
<name>A0A1G9PIF8_9PSEU</name>
<dbReference type="SMART" id="SM00347">
    <property type="entry name" value="HTH_MARR"/>
    <property type="match status" value="1"/>
</dbReference>
<dbReference type="SUPFAM" id="SSF46785">
    <property type="entry name" value="Winged helix' DNA-binding domain"/>
    <property type="match status" value="1"/>
</dbReference>
<feature type="domain" description="HTH marR-type" evidence="1">
    <location>
        <begin position="19"/>
        <end position="155"/>
    </location>
</feature>
<gene>
    <name evidence="2" type="ORF">SAMN04488074_11555</name>
</gene>
<dbReference type="Gene3D" id="1.10.10.10">
    <property type="entry name" value="Winged helix-like DNA-binding domain superfamily/Winged helix DNA-binding domain"/>
    <property type="match status" value="1"/>
</dbReference>
<protein>
    <submittedName>
        <fullName evidence="2">DNA-binding transcriptional regulator, MarR family</fullName>
    </submittedName>
</protein>
<dbReference type="InterPro" id="IPR036390">
    <property type="entry name" value="WH_DNA-bd_sf"/>
</dbReference>
<dbReference type="GO" id="GO:0006950">
    <property type="term" value="P:response to stress"/>
    <property type="evidence" value="ECO:0007669"/>
    <property type="project" value="TreeGrafter"/>
</dbReference>
<proteinExistence type="predicted"/>
<dbReference type="InterPro" id="IPR000835">
    <property type="entry name" value="HTH_MarR-typ"/>
</dbReference>
<evidence type="ECO:0000313" key="3">
    <source>
        <dbReference type="Proteomes" id="UP000199682"/>
    </source>
</evidence>
<evidence type="ECO:0000313" key="2">
    <source>
        <dbReference type="EMBL" id="SDL97987.1"/>
    </source>
</evidence>
<dbReference type="GO" id="GO:0003700">
    <property type="term" value="F:DNA-binding transcription factor activity"/>
    <property type="evidence" value="ECO:0007669"/>
    <property type="project" value="InterPro"/>
</dbReference>
<keyword evidence="2" id="KW-0238">DNA-binding</keyword>
<dbReference type="GO" id="GO:0003677">
    <property type="term" value="F:DNA binding"/>
    <property type="evidence" value="ECO:0007669"/>
    <property type="project" value="UniProtKB-KW"/>
</dbReference>
<dbReference type="Proteomes" id="UP000199682">
    <property type="component" value="Unassembled WGS sequence"/>
</dbReference>
<dbReference type="InterPro" id="IPR036388">
    <property type="entry name" value="WH-like_DNA-bd_sf"/>
</dbReference>
<organism evidence="2 3">
    <name type="scientific">Lentzea albidocapillata subsp. violacea</name>
    <dbReference type="NCBI Taxonomy" id="128104"/>
    <lineage>
        <taxon>Bacteria</taxon>
        <taxon>Bacillati</taxon>
        <taxon>Actinomycetota</taxon>
        <taxon>Actinomycetes</taxon>
        <taxon>Pseudonocardiales</taxon>
        <taxon>Pseudonocardiaceae</taxon>
        <taxon>Lentzea</taxon>
    </lineage>
</organism>
<dbReference type="AlphaFoldDB" id="A0A1G9PIF8"/>
<dbReference type="Pfam" id="PF01047">
    <property type="entry name" value="MarR"/>
    <property type="match status" value="1"/>
</dbReference>
<dbReference type="InterPro" id="IPR039422">
    <property type="entry name" value="MarR/SlyA-like"/>
</dbReference>
<evidence type="ECO:0000259" key="1">
    <source>
        <dbReference type="PROSITE" id="PS50995"/>
    </source>
</evidence>
<dbReference type="PRINTS" id="PR00598">
    <property type="entry name" value="HTHMARR"/>
</dbReference>
<reference evidence="3" key="1">
    <citation type="submission" date="2016-10" db="EMBL/GenBank/DDBJ databases">
        <authorList>
            <person name="Varghese N."/>
            <person name="Submissions S."/>
        </authorList>
    </citation>
    <scope>NUCLEOTIDE SEQUENCE [LARGE SCALE GENOMIC DNA]</scope>
    <source>
        <strain evidence="3">DSM 44796</strain>
    </source>
</reference>